<gene>
    <name evidence="2" type="ORF">K4A83_09615</name>
</gene>
<evidence type="ECO:0000313" key="2">
    <source>
        <dbReference type="EMBL" id="MCW6036521.1"/>
    </source>
</evidence>
<organism evidence="2 3">
    <name type="scientific">Spirulina subsalsa FACHB-351</name>
    <dbReference type="NCBI Taxonomy" id="234711"/>
    <lineage>
        <taxon>Bacteria</taxon>
        <taxon>Bacillati</taxon>
        <taxon>Cyanobacteriota</taxon>
        <taxon>Cyanophyceae</taxon>
        <taxon>Spirulinales</taxon>
        <taxon>Spirulinaceae</taxon>
        <taxon>Spirulina</taxon>
    </lineage>
</organism>
<dbReference type="RefSeq" id="WP_265264290.1">
    <property type="nucleotide sequence ID" value="NZ_JAIHOM010000038.1"/>
</dbReference>
<sequence>MRNQPRLRSIRRVGVYLFILLCASLAFPVFAQLQQSIEFRPPRRGTPSRTIPAGTRMTESEPFYDPQRGSPAQIAPVAPAPPEVVPVPSRIPDEALYLRGPDACYDEMMPPLQVLFPVPPEPDVEDDQVAVLPTGTTTQGNPSLFIYVPSNSAQEAELTVLRATDREPVFQEFVTLPRGEGVMEVPLPEILEPNQEYIWEFALICDWRDREGDRYIQGTLTRLPRNRFLDRQIARTRDSLTQAQIYAQNGAWLDTLAILAPYRKNYPELWSQLLESVGLTEVANQPFLGDSEPF</sequence>
<name>A0ABT3L4T9_9CYAN</name>
<reference evidence="2 3" key="1">
    <citation type="submission" date="2021-08" db="EMBL/GenBank/DDBJ databases">
        <title>Draft genome sequence of Spirulina subsalsa with high tolerance to salinity and hype-accumulation of phycocyanin.</title>
        <authorList>
            <person name="Pei H."/>
            <person name="Jiang L."/>
        </authorList>
    </citation>
    <scope>NUCLEOTIDE SEQUENCE [LARGE SCALE GENOMIC DNA]</scope>
    <source>
        <strain evidence="2 3">FACHB-351</strain>
    </source>
</reference>
<evidence type="ECO:0000256" key="1">
    <source>
        <dbReference type="SAM" id="MobiDB-lite"/>
    </source>
</evidence>
<protein>
    <submittedName>
        <fullName evidence="2">DUF928 domain-containing protein</fullName>
    </submittedName>
</protein>
<evidence type="ECO:0000313" key="3">
    <source>
        <dbReference type="Proteomes" id="UP001526426"/>
    </source>
</evidence>
<keyword evidence="3" id="KW-1185">Reference proteome</keyword>
<dbReference type="EMBL" id="JAIHOM010000038">
    <property type="protein sequence ID" value="MCW6036521.1"/>
    <property type="molecule type" value="Genomic_DNA"/>
</dbReference>
<dbReference type="InterPro" id="IPR010328">
    <property type="entry name" value="DUF928"/>
</dbReference>
<dbReference type="Pfam" id="PF06051">
    <property type="entry name" value="DUF928"/>
    <property type="match status" value="1"/>
</dbReference>
<proteinExistence type="predicted"/>
<feature type="region of interest" description="Disordered" evidence="1">
    <location>
        <begin position="41"/>
        <end position="60"/>
    </location>
</feature>
<comment type="caution">
    <text evidence="2">The sequence shown here is derived from an EMBL/GenBank/DDBJ whole genome shotgun (WGS) entry which is preliminary data.</text>
</comment>
<dbReference type="Proteomes" id="UP001526426">
    <property type="component" value="Unassembled WGS sequence"/>
</dbReference>
<accession>A0ABT3L4T9</accession>